<gene>
    <name evidence="1" type="ORF">Mal52_10460</name>
</gene>
<evidence type="ECO:0000313" key="2">
    <source>
        <dbReference type="Proteomes" id="UP000319383"/>
    </source>
</evidence>
<accession>A0A517ZJH0</accession>
<dbReference type="Proteomes" id="UP000319383">
    <property type="component" value="Chromosome"/>
</dbReference>
<dbReference type="AlphaFoldDB" id="A0A517ZJH0"/>
<sequence>MGISVSLEIVNEPTVRRWLGEIRGREVPRARRRLVRRVSRSALLRTIENNPVDTARSRASWVAALEQLGGAAPAGWEGAHPEGAAISEGRSRSGLVESSETELTEVVATSGVDYINYLEFGTQRMSPFQMVVRSLQSLRPTVPLQPFFTASEDEMGSMV</sequence>
<protein>
    <submittedName>
        <fullName evidence="1">Uncharacterized protein</fullName>
    </submittedName>
</protein>
<keyword evidence="2" id="KW-1185">Reference proteome</keyword>
<reference evidence="1 2" key="1">
    <citation type="submission" date="2019-02" db="EMBL/GenBank/DDBJ databases">
        <title>Deep-cultivation of Planctomycetes and their phenomic and genomic characterization uncovers novel biology.</title>
        <authorList>
            <person name="Wiegand S."/>
            <person name="Jogler M."/>
            <person name="Boedeker C."/>
            <person name="Pinto D."/>
            <person name="Vollmers J."/>
            <person name="Rivas-Marin E."/>
            <person name="Kohn T."/>
            <person name="Peeters S.H."/>
            <person name="Heuer A."/>
            <person name="Rast P."/>
            <person name="Oberbeckmann S."/>
            <person name="Bunk B."/>
            <person name="Jeske O."/>
            <person name="Meyerdierks A."/>
            <person name="Storesund J.E."/>
            <person name="Kallscheuer N."/>
            <person name="Luecker S."/>
            <person name="Lage O.M."/>
            <person name="Pohl T."/>
            <person name="Merkel B.J."/>
            <person name="Hornburger P."/>
            <person name="Mueller R.-W."/>
            <person name="Bruemmer F."/>
            <person name="Labrenz M."/>
            <person name="Spormann A.M."/>
            <person name="Op den Camp H."/>
            <person name="Overmann J."/>
            <person name="Amann R."/>
            <person name="Jetten M.S.M."/>
            <person name="Mascher T."/>
            <person name="Medema M.H."/>
            <person name="Devos D.P."/>
            <person name="Kaster A.-K."/>
            <person name="Ovreas L."/>
            <person name="Rohde M."/>
            <person name="Galperin M.Y."/>
            <person name="Jogler C."/>
        </authorList>
    </citation>
    <scope>NUCLEOTIDE SEQUENCE [LARGE SCALE GENOMIC DNA]</scope>
    <source>
        <strain evidence="1 2">Mal52</strain>
    </source>
</reference>
<dbReference type="RefSeq" id="WP_145374617.1">
    <property type="nucleotide sequence ID" value="NZ_CP036276.1"/>
</dbReference>
<dbReference type="EMBL" id="CP036276">
    <property type="protein sequence ID" value="QDU42583.1"/>
    <property type="molecule type" value="Genomic_DNA"/>
</dbReference>
<dbReference type="KEGG" id="sdyn:Mal52_10460"/>
<proteinExistence type="predicted"/>
<organism evidence="1 2">
    <name type="scientific">Symmachiella dynata</name>
    <dbReference type="NCBI Taxonomy" id="2527995"/>
    <lineage>
        <taxon>Bacteria</taxon>
        <taxon>Pseudomonadati</taxon>
        <taxon>Planctomycetota</taxon>
        <taxon>Planctomycetia</taxon>
        <taxon>Planctomycetales</taxon>
        <taxon>Planctomycetaceae</taxon>
        <taxon>Symmachiella</taxon>
    </lineage>
</organism>
<name>A0A517ZJH0_9PLAN</name>
<evidence type="ECO:0000313" key="1">
    <source>
        <dbReference type="EMBL" id="QDU42583.1"/>
    </source>
</evidence>